<dbReference type="Gene3D" id="2.60.40.1730">
    <property type="entry name" value="tricorn interacting facor f3 domain"/>
    <property type="match status" value="1"/>
</dbReference>
<comment type="caution">
    <text evidence="17">The sequence shown here is derived from an EMBL/GenBank/DDBJ whole genome shotgun (WGS) entry which is preliminary data.</text>
</comment>
<evidence type="ECO:0000256" key="1">
    <source>
        <dbReference type="ARBA" id="ARBA00004174"/>
    </source>
</evidence>
<feature type="binding site" evidence="11">
    <location>
        <position position="307"/>
    </location>
    <ligand>
        <name>Zn(2+)</name>
        <dbReference type="ChEBI" id="CHEBI:29105"/>
        <note>catalytic</note>
    </ligand>
</feature>
<keyword evidence="18" id="KW-1185">Reference proteome</keyword>
<evidence type="ECO:0000259" key="16">
    <source>
        <dbReference type="Pfam" id="PF17900"/>
    </source>
</evidence>
<dbReference type="GO" id="GO:0005615">
    <property type="term" value="C:extracellular space"/>
    <property type="evidence" value="ECO:0007669"/>
    <property type="project" value="TreeGrafter"/>
</dbReference>
<dbReference type="GO" id="GO:0016020">
    <property type="term" value="C:membrane"/>
    <property type="evidence" value="ECO:0007669"/>
    <property type="project" value="TreeGrafter"/>
</dbReference>
<dbReference type="GO" id="GO:0043171">
    <property type="term" value="P:peptide catabolic process"/>
    <property type="evidence" value="ECO:0007669"/>
    <property type="project" value="TreeGrafter"/>
</dbReference>
<keyword evidence="6 13" id="KW-0378">Hydrolase</keyword>
<dbReference type="PANTHER" id="PTHR11533">
    <property type="entry name" value="PROTEASE M1 ZINC METALLOPROTEASE"/>
    <property type="match status" value="1"/>
</dbReference>
<proteinExistence type="inferred from homology"/>
<dbReference type="InterPro" id="IPR034016">
    <property type="entry name" value="M1_APN-typ"/>
</dbReference>
<dbReference type="FunFam" id="2.60.40.1910:FF:000007">
    <property type="entry name" value="Aminopeptidase"/>
    <property type="match status" value="1"/>
</dbReference>
<feature type="domain" description="Aminopeptidase N-like N-terminal" evidence="16">
    <location>
        <begin position="19"/>
        <end position="200"/>
    </location>
</feature>
<dbReference type="EC" id="3.4.11.-" evidence="13"/>
<evidence type="ECO:0000256" key="9">
    <source>
        <dbReference type="ARBA" id="ARBA00023049"/>
    </source>
</evidence>
<feature type="binding site" evidence="11">
    <location>
        <position position="330"/>
    </location>
    <ligand>
        <name>Zn(2+)</name>
        <dbReference type="ChEBI" id="CHEBI:29105"/>
        <note>catalytic</note>
    </ligand>
</feature>
<dbReference type="Gene3D" id="1.25.50.20">
    <property type="match status" value="1"/>
</dbReference>
<evidence type="ECO:0000256" key="12">
    <source>
        <dbReference type="PIRSR" id="PIRSR634016-4"/>
    </source>
</evidence>
<evidence type="ECO:0000256" key="5">
    <source>
        <dbReference type="ARBA" id="ARBA00022723"/>
    </source>
</evidence>
<dbReference type="Gene3D" id="2.60.40.1910">
    <property type="match status" value="1"/>
</dbReference>
<feature type="site" description="Transition state stabilizer" evidence="12">
    <location>
        <position position="392"/>
    </location>
</feature>
<dbReference type="InterPro" id="IPR024571">
    <property type="entry name" value="ERAP1-like_C_dom"/>
</dbReference>
<evidence type="ECO:0000259" key="14">
    <source>
        <dbReference type="Pfam" id="PF01433"/>
    </source>
</evidence>
<evidence type="ECO:0000313" key="17">
    <source>
        <dbReference type="EMBL" id="KAK9131306.1"/>
    </source>
</evidence>
<gene>
    <name evidence="17" type="ORF">Sjap_011793</name>
</gene>
<accession>A0AAP0P8D8</accession>
<reference evidence="17 18" key="1">
    <citation type="submission" date="2024-01" db="EMBL/GenBank/DDBJ databases">
        <title>Genome assemblies of Stephania.</title>
        <authorList>
            <person name="Yang L."/>
        </authorList>
    </citation>
    <scope>NUCLEOTIDE SEQUENCE [LARGE SCALE GENOMIC DNA]</scope>
    <source>
        <strain evidence="17">QJT</strain>
        <tissue evidence="17">Leaf</tissue>
    </source>
</reference>
<keyword evidence="3 13" id="KW-0031">Aminopeptidase</keyword>
<dbReference type="PRINTS" id="PR00756">
    <property type="entry name" value="ALADIPTASE"/>
</dbReference>
<keyword evidence="7 11" id="KW-0862">Zinc</keyword>
<evidence type="ECO:0000256" key="7">
    <source>
        <dbReference type="ARBA" id="ARBA00022833"/>
    </source>
</evidence>
<comment type="cofactor">
    <cofactor evidence="11 13">
        <name>Zn(2+)</name>
        <dbReference type="ChEBI" id="CHEBI:29105"/>
    </cofactor>
    <text evidence="11 13">Binds 1 zinc ion per subunit.</text>
</comment>
<dbReference type="Proteomes" id="UP001417504">
    <property type="component" value="Unassembled WGS sequence"/>
</dbReference>
<keyword evidence="8" id="KW-0256">Endoplasmic reticulum</keyword>
<protein>
    <recommendedName>
        <fullName evidence="13">Aminopeptidase</fullName>
        <ecNumber evidence="13">3.4.11.-</ecNumber>
    </recommendedName>
</protein>
<dbReference type="Pfam" id="PF17900">
    <property type="entry name" value="Peptidase_M1_N"/>
    <property type="match status" value="1"/>
</dbReference>
<dbReference type="AlphaFoldDB" id="A0AAP0P8D8"/>
<feature type="active site" description="Proton acceptor" evidence="10">
    <location>
        <position position="308"/>
    </location>
</feature>
<dbReference type="InterPro" id="IPR042097">
    <property type="entry name" value="Aminopeptidase_N-like_N_sf"/>
</dbReference>
<dbReference type="Gene3D" id="1.10.390.10">
    <property type="entry name" value="Neutral Protease Domain 2"/>
    <property type="match status" value="1"/>
</dbReference>
<comment type="subcellular location">
    <subcellularLocation>
        <location evidence="1">Microsome membrane</location>
        <topology evidence="1">Peripheral membrane protein</topology>
    </subcellularLocation>
</comment>
<name>A0AAP0P8D8_9MAGN</name>
<dbReference type="SUPFAM" id="SSF55486">
    <property type="entry name" value="Metalloproteases ('zincins'), catalytic domain"/>
    <property type="match status" value="1"/>
</dbReference>
<dbReference type="Pfam" id="PF11838">
    <property type="entry name" value="ERAP1_C"/>
    <property type="match status" value="1"/>
</dbReference>
<organism evidence="17 18">
    <name type="scientific">Stephania japonica</name>
    <dbReference type="NCBI Taxonomy" id="461633"/>
    <lineage>
        <taxon>Eukaryota</taxon>
        <taxon>Viridiplantae</taxon>
        <taxon>Streptophyta</taxon>
        <taxon>Embryophyta</taxon>
        <taxon>Tracheophyta</taxon>
        <taxon>Spermatophyta</taxon>
        <taxon>Magnoliopsida</taxon>
        <taxon>Ranunculales</taxon>
        <taxon>Menispermaceae</taxon>
        <taxon>Menispermoideae</taxon>
        <taxon>Cissampelideae</taxon>
        <taxon>Stephania</taxon>
    </lineage>
</organism>
<evidence type="ECO:0000256" key="10">
    <source>
        <dbReference type="PIRSR" id="PIRSR634016-1"/>
    </source>
</evidence>
<dbReference type="GO" id="GO:0008270">
    <property type="term" value="F:zinc ion binding"/>
    <property type="evidence" value="ECO:0007669"/>
    <property type="project" value="UniProtKB-UniRule"/>
</dbReference>
<dbReference type="Pfam" id="PF01433">
    <property type="entry name" value="Peptidase_M1"/>
    <property type="match status" value="1"/>
</dbReference>
<evidence type="ECO:0000313" key="18">
    <source>
        <dbReference type="Proteomes" id="UP001417504"/>
    </source>
</evidence>
<evidence type="ECO:0000256" key="2">
    <source>
        <dbReference type="ARBA" id="ARBA00010136"/>
    </source>
</evidence>
<evidence type="ECO:0000256" key="13">
    <source>
        <dbReference type="RuleBase" id="RU364040"/>
    </source>
</evidence>
<keyword evidence="8" id="KW-0492">Microsome</keyword>
<dbReference type="GO" id="GO:0070006">
    <property type="term" value="F:metalloaminopeptidase activity"/>
    <property type="evidence" value="ECO:0007669"/>
    <property type="project" value="TreeGrafter"/>
</dbReference>
<dbReference type="GO" id="GO:0006508">
    <property type="term" value="P:proteolysis"/>
    <property type="evidence" value="ECO:0007669"/>
    <property type="project" value="UniProtKB-KW"/>
</dbReference>
<dbReference type="InterPro" id="IPR014782">
    <property type="entry name" value="Peptidase_M1_dom"/>
</dbReference>
<evidence type="ECO:0000259" key="15">
    <source>
        <dbReference type="Pfam" id="PF11838"/>
    </source>
</evidence>
<evidence type="ECO:0000256" key="3">
    <source>
        <dbReference type="ARBA" id="ARBA00022438"/>
    </source>
</evidence>
<dbReference type="GO" id="GO:0005737">
    <property type="term" value="C:cytoplasm"/>
    <property type="evidence" value="ECO:0007669"/>
    <property type="project" value="TreeGrafter"/>
</dbReference>
<feature type="domain" description="Peptidase M1 membrane alanine aminopeptidase" evidence="14">
    <location>
        <begin position="235"/>
        <end position="451"/>
    </location>
</feature>
<dbReference type="EMBL" id="JBBNAE010000004">
    <property type="protein sequence ID" value="KAK9131306.1"/>
    <property type="molecule type" value="Genomic_DNA"/>
</dbReference>
<dbReference type="InterPro" id="IPR027268">
    <property type="entry name" value="Peptidase_M4/M1_CTD_sf"/>
</dbReference>
<evidence type="ECO:0000256" key="11">
    <source>
        <dbReference type="PIRSR" id="PIRSR634016-3"/>
    </source>
</evidence>
<feature type="domain" description="ERAP1-like C-terminal" evidence="15">
    <location>
        <begin position="542"/>
        <end position="860"/>
    </location>
</feature>
<sequence length="905" mass="102958">MDQIEQFKSQTRLPTFAIPKHYDLKLKINLSACTFEGIVDITLDIVEETKFLVLNVLELTVSEVTFKGSDHQEVCPSDVLVEKDDEILVLVFNGGLAVGEGILGIKFSGVLNEHMKGLYRSTYYVGEKKKNMAVTQFAAVETRRCFPCWDEPALKATFKITVEVPPELMALSNMPVIEEKINGDVKTIYFDKSPLMSCYLVALVIGELDHIEERTSDGTIVRVYCSLGKTDSGRFALKIAIKSLEIYKNFFSMPYPLPKLDLASVPDFAAGAMENYGLIIYREQDLLCDEFHSSASNKQRVAVVAAHEVGHMWYGDLVTMEWWTDIWLNEGFATWVSYLAVDTFFPEWKMWDQFLAETADGLKLDALEESHPIEVEVCHPRSLDEVFDAISYNKGCGVIRMLQGYLGHDTFQRSLASYMKRYAWKSTKTKDLWDVINEESGIDVNNLMNTWTKQKGYPVLYVKLEDHTLEFNQSHFLSSGSHGDGQWIVPVTICFGSYSTCKSFLLETKSEKMDISDILSSLDDHTSSAEKINREKVHEQIWIKVNVEQTGFYRVKYDDILATQLKKAIKAGYLSPSDRFGVLDDSYALSEACELPLSALLSLIVAYAKELDYIVLSRLIEICSIIANISKDAFPNSSDKLICFFNNLLSFSAEKLGWDLVSGESHLNSLLRSEVLTALAMFGHNETQNEATKRFHAFVEDRNTSLLPPDTRRVAYVAVMKNTTATNRTGFESVLNLYRDMDVGQEKSRLLRTMACSSDPNIVLEALNFSLSSEVREQDVIFGLRGISFEGREVAWCWLKENWDLIWKRWGSSLIITNFIRDIVSLFSSEEMAEEVEAFFETRISPSIARTLKQKIEQIRIKARWIKNIKKESDLEELVDKLAQWDKFNQNHSGESFTPTKLFVA</sequence>
<keyword evidence="9 13" id="KW-0482">Metalloprotease</keyword>
<evidence type="ECO:0000256" key="8">
    <source>
        <dbReference type="ARBA" id="ARBA00022848"/>
    </source>
</evidence>
<dbReference type="FunFam" id="2.60.40.1730:FF:000002">
    <property type="entry name" value="Aminopeptidase"/>
    <property type="match status" value="1"/>
</dbReference>
<dbReference type="InterPro" id="IPR001930">
    <property type="entry name" value="Peptidase_M1"/>
</dbReference>
<feature type="binding site" evidence="11">
    <location>
        <position position="311"/>
    </location>
    <ligand>
        <name>Zn(2+)</name>
        <dbReference type="ChEBI" id="CHEBI:29105"/>
        <note>catalytic</note>
    </ligand>
</feature>
<evidence type="ECO:0000256" key="6">
    <source>
        <dbReference type="ARBA" id="ARBA00022801"/>
    </source>
</evidence>
<evidence type="ECO:0000256" key="4">
    <source>
        <dbReference type="ARBA" id="ARBA00022670"/>
    </source>
</evidence>
<comment type="similarity">
    <text evidence="2 13">Belongs to the peptidase M1 family.</text>
</comment>
<keyword evidence="5 11" id="KW-0479">Metal-binding</keyword>
<dbReference type="FunFam" id="1.10.390.10:FF:000001">
    <property type="entry name" value="Aminopeptidase"/>
    <property type="match status" value="1"/>
</dbReference>
<dbReference type="GO" id="GO:0042277">
    <property type="term" value="F:peptide binding"/>
    <property type="evidence" value="ECO:0007669"/>
    <property type="project" value="TreeGrafter"/>
</dbReference>
<dbReference type="CDD" id="cd09601">
    <property type="entry name" value="M1_APN-Q_like"/>
    <property type="match status" value="1"/>
</dbReference>
<dbReference type="PANTHER" id="PTHR11533:SF274">
    <property type="entry name" value="AMINOPEPTIDASE"/>
    <property type="match status" value="1"/>
</dbReference>
<dbReference type="InterPro" id="IPR045357">
    <property type="entry name" value="Aminopeptidase_N-like_N"/>
</dbReference>
<dbReference type="SUPFAM" id="SSF63737">
    <property type="entry name" value="Leukotriene A4 hydrolase N-terminal domain"/>
    <property type="match status" value="1"/>
</dbReference>
<keyword evidence="4 13" id="KW-0645">Protease</keyword>
<dbReference type="InterPro" id="IPR050344">
    <property type="entry name" value="Peptidase_M1_aminopeptidases"/>
</dbReference>
<dbReference type="FunFam" id="1.25.50.20:FF:000002">
    <property type="entry name" value="Aminopeptidase"/>
    <property type="match status" value="1"/>
</dbReference>